<evidence type="ECO:0000256" key="5">
    <source>
        <dbReference type="ARBA" id="ARBA00023285"/>
    </source>
</evidence>
<sequence length="639" mass="70020">MDIQEIKAQRFPKVTLEEWEKTATASLKGKPLAALQTATYEKIVLKPLYGPNDASSDTEQYPGYPLYTRGFHKGGYMEVPWKNAHAVKADNSAALTEKLAAALKAGQDAISFALEDLPAMTFSEFSALPLEEHPLYINTKDHFLAIASFLLKSKTSKLYGAIGTDIVSLYAEKGLVAGEQTLALYAQAATELKKAFPRLKSIRIDTAPYHEAGANAFQEISLALAEAVFYIEWLKEKGWSPAEVVKGMAIHFAIGSQFFMETAKLRAFRQCWTTLCEAYGITGDDVKVLIGAETSSFNLSKLDRHVNILRTGSEAFSALLGGVEYLQVKSFDEVSGMPSALGERIAKNIPLILKDESHLGEVIDPAGGSYYIETLTAQLSQSAWEHFLAIEQAGGIIAALKAGTLQAELAEMLEKKNDELAIQKKSMIGTNIYADLHEDILKEKPKLSVLRAEQSVASFNELADQVTEKTTIAELHAKDSGSEVIPVKGQRLAEPFERLRERAKGIEAKAGLICLGKLKEFKPRADFVTGVLATGGIMAHLSGECQTLEEAVRFIKESKLSYYCICGKDEAYDQFGPQLVAAMKQTNSSLRIDLAGRLSDEIKAEWQQAGLDGQLYKGQNLIEKATELLDHLEGVAAYE</sequence>
<dbReference type="PANTHER" id="PTHR48101">
    <property type="entry name" value="METHYLMALONYL-COA MUTASE, MITOCHONDRIAL-RELATED"/>
    <property type="match status" value="1"/>
</dbReference>
<dbReference type="AlphaFoldDB" id="A0A1B9B987"/>
<dbReference type="GO" id="GO:0031419">
    <property type="term" value="F:cobalamin binding"/>
    <property type="evidence" value="ECO:0007669"/>
    <property type="project" value="UniProtKB-KW"/>
</dbReference>
<dbReference type="InterPro" id="IPR036724">
    <property type="entry name" value="Cobalamin-bd_sf"/>
</dbReference>
<keyword evidence="3" id="KW-0846">Cobalamin</keyword>
<evidence type="ECO:0000256" key="4">
    <source>
        <dbReference type="ARBA" id="ARBA00023235"/>
    </source>
</evidence>
<evidence type="ECO:0000259" key="6">
    <source>
        <dbReference type="Pfam" id="PF01642"/>
    </source>
</evidence>
<evidence type="ECO:0000313" key="7">
    <source>
        <dbReference type="EMBL" id="OCA92666.1"/>
    </source>
</evidence>
<dbReference type="EMBL" id="MAYT01000001">
    <property type="protein sequence ID" value="OCA92666.1"/>
    <property type="molecule type" value="Genomic_DNA"/>
</dbReference>
<protein>
    <recommendedName>
        <fullName evidence="6">Methylmalonyl-CoA mutase alpha/beta chain catalytic domain-containing protein</fullName>
    </recommendedName>
</protein>
<feature type="domain" description="Methylmalonyl-CoA mutase alpha/beta chain catalytic" evidence="6">
    <location>
        <begin position="125"/>
        <end position="476"/>
    </location>
</feature>
<dbReference type="Gene3D" id="3.20.20.240">
    <property type="entry name" value="Methylmalonyl-CoA mutase"/>
    <property type="match status" value="1"/>
</dbReference>
<dbReference type="SUPFAM" id="SSF51703">
    <property type="entry name" value="Cobalamin (vitamin B12)-dependent enzymes"/>
    <property type="match status" value="1"/>
</dbReference>
<dbReference type="RefSeq" id="WP_065409153.1">
    <property type="nucleotide sequence ID" value="NZ_MAYT01000001.1"/>
</dbReference>
<dbReference type="Proteomes" id="UP000092578">
    <property type="component" value="Unassembled WGS sequence"/>
</dbReference>
<dbReference type="GO" id="GO:0004494">
    <property type="term" value="F:methylmalonyl-CoA mutase activity"/>
    <property type="evidence" value="ECO:0007669"/>
    <property type="project" value="UniProtKB-EC"/>
</dbReference>
<dbReference type="Pfam" id="PF01642">
    <property type="entry name" value="MM_CoA_mutase"/>
    <property type="match status" value="2"/>
</dbReference>
<dbReference type="InterPro" id="IPR016176">
    <property type="entry name" value="Cbl-dep_enz_cat"/>
</dbReference>
<keyword evidence="4" id="KW-0413">Isomerase</keyword>
<accession>A0A1B9B987</accession>
<dbReference type="Gene3D" id="3.40.50.280">
    <property type="entry name" value="Cobalamin-binding domain"/>
    <property type="match status" value="1"/>
</dbReference>
<dbReference type="GO" id="GO:0019678">
    <property type="term" value="P:propionate metabolic process, methylmalonyl pathway"/>
    <property type="evidence" value="ECO:0007669"/>
    <property type="project" value="TreeGrafter"/>
</dbReference>
<dbReference type="PANTHER" id="PTHR48101:SF1">
    <property type="entry name" value="METHYLMALONYL-COA MUTASE, LARGE SUBUNIT"/>
    <property type="match status" value="1"/>
</dbReference>
<dbReference type="GO" id="GO:0005737">
    <property type="term" value="C:cytoplasm"/>
    <property type="evidence" value="ECO:0007669"/>
    <property type="project" value="TreeGrafter"/>
</dbReference>
<keyword evidence="8" id="KW-1185">Reference proteome</keyword>
<organism evidence="7 8">
    <name type="scientific">Pseudobacillus wudalianchiensis</name>
    <dbReference type="NCBI Taxonomy" id="1743143"/>
    <lineage>
        <taxon>Bacteria</taxon>
        <taxon>Bacillati</taxon>
        <taxon>Bacillota</taxon>
        <taxon>Bacilli</taxon>
        <taxon>Bacillales</taxon>
        <taxon>Bacillaceae</taxon>
        <taxon>Pseudobacillus</taxon>
    </lineage>
</organism>
<dbReference type="SUPFAM" id="SSF52242">
    <property type="entry name" value="Cobalamin (vitamin B12)-binding domain"/>
    <property type="match status" value="1"/>
</dbReference>
<dbReference type="InterPro" id="IPR006099">
    <property type="entry name" value="MeMalonylCoA_mutase_a/b_cat"/>
</dbReference>
<evidence type="ECO:0000256" key="1">
    <source>
        <dbReference type="ARBA" id="ARBA00001922"/>
    </source>
</evidence>
<keyword evidence="5" id="KW-0170">Cobalt</keyword>
<gene>
    <name evidence="7" type="ORF">A8F95_02960</name>
</gene>
<evidence type="ECO:0000256" key="2">
    <source>
        <dbReference type="ARBA" id="ARBA00008465"/>
    </source>
</evidence>
<evidence type="ECO:0000313" key="8">
    <source>
        <dbReference type="Proteomes" id="UP000092578"/>
    </source>
</evidence>
<reference evidence="8" key="1">
    <citation type="submission" date="2016-05" db="EMBL/GenBank/DDBJ databases">
        <authorList>
            <person name="Liu B."/>
            <person name="Wang J."/>
            <person name="Zhu Y."/>
            <person name="Liu G."/>
            <person name="Chen Q."/>
            <person name="Chen Z."/>
            <person name="Lan J."/>
            <person name="Che J."/>
            <person name="Ge C."/>
            <person name="Shi H."/>
            <person name="Pan Z."/>
            <person name="Liu X."/>
        </authorList>
    </citation>
    <scope>NUCLEOTIDE SEQUENCE [LARGE SCALE GENOMIC DNA]</scope>
    <source>
        <strain evidence="8">FJAT-27215</strain>
    </source>
</reference>
<comment type="similarity">
    <text evidence="2">Belongs to the methylmalonyl-CoA mutase family.</text>
</comment>
<feature type="domain" description="Methylmalonyl-CoA mutase alpha/beta chain catalytic" evidence="6">
    <location>
        <begin position="39"/>
        <end position="118"/>
    </location>
</feature>
<comment type="caution">
    <text evidence="7">The sequence shown here is derived from an EMBL/GenBank/DDBJ whole genome shotgun (WGS) entry which is preliminary data.</text>
</comment>
<evidence type="ECO:0000256" key="3">
    <source>
        <dbReference type="ARBA" id="ARBA00022628"/>
    </source>
</evidence>
<dbReference type="GO" id="GO:0046872">
    <property type="term" value="F:metal ion binding"/>
    <property type="evidence" value="ECO:0007669"/>
    <property type="project" value="InterPro"/>
</dbReference>
<comment type="cofactor">
    <cofactor evidence="1">
        <name>adenosylcob(III)alamin</name>
        <dbReference type="ChEBI" id="CHEBI:18408"/>
    </cofactor>
</comment>
<name>A0A1B9B987_9BACI</name>
<proteinExistence type="inferred from homology"/>